<organism evidence="1 2">
    <name type="scientific">Aeromonas molluscorum 848</name>
    <dbReference type="NCBI Taxonomy" id="1268236"/>
    <lineage>
        <taxon>Bacteria</taxon>
        <taxon>Pseudomonadati</taxon>
        <taxon>Pseudomonadota</taxon>
        <taxon>Gammaproteobacteria</taxon>
        <taxon>Aeromonadales</taxon>
        <taxon>Aeromonadaceae</taxon>
        <taxon>Aeromonas</taxon>
    </lineage>
</organism>
<keyword evidence="2" id="KW-1185">Reference proteome</keyword>
<protein>
    <submittedName>
        <fullName evidence="1">Uncharacterized protein</fullName>
    </submittedName>
</protein>
<dbReference type="AlphaFoldDB" id="R1H8W3"/>
<reference evidence="1 2" key="1">
    <citation type="journal article" date="2013" name="Genome Announc.">
        <title>Draft Genome Sequence of Aeromonas molluscorum Strain 848TT, Isolated from Bivalve Molluscs.</title>
        <authorList>
            <person name="Spataro N."/>
            <person name="Farfan M."/>
            <person name="Albarral V."/>
            <person name="Sanglas A."/>
            <person name="Loren J.G."/>
            <person name="Fuste M.C."/>
            <person name="Bosch E."/>
        </authorList>
    </citation>
    <scope>NUCLEOTIDE SEQUENCE [LARGE SCALE GENOMIC DNA]</scope>
    <source>
        <strain evidence="1 2">848</strain>
    </source>
</reference>
<name>R1H8W3_9GAMM</name>
<evidence type="ECO:0000313" key="2">
    <source>
        <dbReference type="Proteomes" id="UP000013526"/>
    </source>
</evidence>
<evidence type="ECO:0000313" key="1">
    <source>
        <dbReference type="EMBL" id="EOD54879.1"/>
    </source>
</evidence>
<comment type="caution">
    <text evidence="1">The sequence shown here is derived from an EMBL/GenBank/DDBJ whole genome shotgun (WGS) entry which is preliminary data.</text>
</comment>
<proteinExistence type="predicted"/>
<accession>R1H8W3</accession>
<gene>
    <name evidence="1" type="ORF">G113_12052</name>
</gene>
<dbReference type="Proteomes" id="UP000013526">
    <property type="component" value="Unassembled WGS sequence"/>
</dbReference>
<dbReference type="EMBL" id="AQGQ01000076">
    <property type="protein sequence ID" value="EOD54879.1"/>
    <property type="molecule type" value="Genomic_DNA"/>
</dbReference>
<sequence length="85" mass="9313">MFPSLRCKLLISYKFNALHMESKDNELHVIDSGDLNKRARIIAELAAIAYRHGIAAAMAGPAPLASPRRDLPGPDELGILPLLCY</sequence>